<evidence type="ECO:0000313" key="2">
    <source>
        <dbReference type="EMBL" id="KAI1692761.1"/>
    </source>
</evidence>
<reference evidence="2" key="1">
    <citation type="submission" date="2022-01" db="EMBL/GenBank/DDBJ databases">
        <title>Genome Sequence Resource for Two Populations of Ditylenchus destructor, the Migratory Endoparasitic Phytonematode.</title>
        <authorList>
            <person name="Zhang H."/>
            <person name="Lin R."/>
            <person name="Xie B."/>
        </authorList>
    </citation>
    <scope>NUCLEOTIDE SEQUENCE</scope>
    <source>
        <strain evidence="2">BazhouSP</strain>
    </source>
</reference>
<dbReference type="EMBL" id="JAKKPZ010000717">
    <property type="protein sequence ID" value="KAI1692761.1"/>
    <property type="molecule type" value="Genomic_DNA"/>
</dbReference>
<keyword evidence="1" id="KW-1133">Transmembrane helix</keyword>
<keyword evidence="1" id="KW-0472">Membrane</keyword>
<feature type="transmembrane region" description="Helical" evidence="1">
    <location>
        <begin position="115"/>
        <end position="133"/>
    </location>
</feature>
<evidence type="ECO:0000256" key="1">
    <source>
        <dbReference type="SAM" id="Phobius"/>
    </source>
</evidence>
<protein>
    <submittedName>
        <fullName evidence="2">Uncharacterized protein</fullName>
    </submittedName>
</protein>
<comment type="caution">
    <text evidence="2">The sequence shown here is derived from an EMBL/GenBank/DDBJ whole genome shotgun (WGS) entry which is preliminary data.</text>
</comment>
<name>A0AAD4MG95_9BILA</name>
<proteinExistence type="predicted"/>
<dbReference type="Proteomes" id="UP001201812">
    <property type="component" value="Unassembled WGS sequence"/>
</dbReference>
<dbReference type="AlphaFoldDB" id="A0AAD4MG95"/>
<evidence type="ECO:0000313" key="3">
    <source>
        <dbReference type="Proteomes" id="UP001201812"/>
    </source>
</evidence>
<keyword evidence="1" id="KW-0812">Transmembrane</keyword>
<feature type="transmembrane region" description="Helical" evidence="1">
    <location>
        <begin position="37"/>
        <end position="55"/>
    </location>
</feature>
<sequence>MACIAHTYEMFTVEVQSCTSFFCLTLKYNVSTYRHMLVMRLTLAFLVVVSSTVFLCQLRSMSKLNIKTRVVKMTIWFELIFDILPASVVAFNTVWEKVAGYQLSFIPYINKKTVVMGSLDTLCCGLFYSWILLRRFHTKTESGNTNGGNNGVVYVSGLASSHRYSN</sequence>
<accession>A0AAD4MG95</accession>
<organism evidence="2 3">
    <name type="scientific">Ditylenchus destructor</name>
    <dbReference type="NCBI Taxonomy" id="166010"/>
    <lineage>
        <taxon>Eukaryota</taxon>
        <taxon>Metazoa</taxon>
        <taxon>Ecdysozoa</taxon>
        <taxon>Nematoda</taxon>
        <taxon>Chromadorea</taxon>
        <taxon>Rhabditida</taxon>
        <taxon>Tylenchina</taxon>
        <taxon>Tylenchomorpha</taxon>
        <taxon>Sphaerularioidea</taxon>
        <taxon>Anguinidae</taxon>
        <taxon>Anguininae</taxon>
        <taxon>Ditylenchus</taxon>
    </lineage>
</organism>
<keyword evidence="3" id="KW-1185">Reference proteome</keyword>
<feature type="transmembrane region" description="Helical" evidence="1">
    <location>
        <begin position="75"/>
        <end position="95"/>
    </location>
</feature>
<gene>
    <name evidence="2" type="ORF">DdX_21063</name>
</gene>